<accession>A0ABR8BVK2</accession>
<proteinExistence type="predicted"/>
<reference evidence="3 4" key="1">
    <citation type="journal article" date="2020" name="ISME J.">
        <title>Comparative genomics reveals insights into cyanobacterial evolution and habitat adaptation.</title>
        <authorList>
            <person name="Chen M.Y."/>
            <person name="Teng W.K."/>
            <person name="Zhao L."/>
            <person name="Hu C.X."/>
            <person name="Zhou Y.K."/>
            <person name="Han B.P."/>
            <person name="Song L.R."/>
            <person name="Shu W.S."/>
        </authorList>
    </citation>
    <scope>NUCLEOTIDE SEQUENCE [LARGE SCALE GENOMIC DNA]</scope>
    <source>
        <strain evidence="3 4">FACHB-1040</strain>
    </source>
</reference>
<dbReference type="EMBL" id="JACJQT010000021">
    <property type="protein sequence ID" value="MBD2278656.1"/>
    <property type="molecule type" value="Genomic_DNA"/>
</dbReference>
<dbReference type="Pfam" id="PF26355">
    <property type="entry name" value="HTH_VMAP-M9"/>
    <property type="match status" value="1"/>
</dbReference>
<evidence type="ECO:0000313" key="3">
    <source>
        <dbReference type="EMBL" id="MBD2278656.1"/>
    </source>
</evidence>
<feature type="domain" description="vWA-MoxR associated protein N-terminal HTH" evidence="2">
    <location>
        <begin position="1"/>
        <end position="84"/>
    </location>
</feature>
<dbReference type="PRINTS" id="PR00364">
    <property type="entry name" value="DISEASERSIST"/>
</dbReference>
<evidence type="ECO:0000313" key="4">
    <source>
        <dbReference type="Proteomes" id="UP000606721"/>
    </source>
</evidence>
<evidence type="ECO:0000259" key="2">
    <source>
        <dbReference type="Pfam" id="PF26355"/>
    </source>
</evidence>
<evidence type="ECO:0000259" key="1">
    <source>
        <dbReference type="Pfam" id="PF00931"/>
    </source>
</evidence>
<dbReference type="SUPFAM" id="SSF52540">
    <property type="entry name" value="P-loop containing nucleoside triphosphate hydrolases"/>
    <property type="match status" value="1"/>
</dbReference>
<dbReference type="InterPro" id="IPR058651">
    <property type="entry name" value="HTH_VMAP-M9"/>
</dbReference>
<name>A0ABR8BVK2_APHFL</name>
<dbReference type="Gene3D" id="3.40.50.300">
    <property type="entry name" value="P-loop containing nucleotide triphosphate hydrolases"/>
    <property type="match status" value="1"/>
</dbReference>
<keyword evidence="4" id="KW-1185">Reference proteome</keyword>
<dbReference type="Proteomes" id="UP000606721">
    <property type="component" value="Unassembled WGS sequence"/>
</dbReference>
<comment type="caution">
    <text evidence="3">The sequence shown here is derived from an EMBL/GenBank/DDBJ whole genome shotgun (WGS) entry which is preliminary data.</text>
</comment>
<dbReference type="Pfam" id="PF00931">
    <property type="entry name" value="NB-ARC"/>
    <property type="match status" value="1"/>
</dbReference>
<organism evidence="3 4">
    <name type="scientific">Aphanizomenon flos-aquae FACHB-1040</name>
    <dbReference type="NCBI Taxonomy" id="2692887"/>
    <lineage>
        <taxon>Bacteria</taxon>
        <taxon>Bacillati</taxon>
        <taxon>Cyanobacteriota</taxon>
        <taxon>Cyanophyceae</taxon>
        <taxon>Nostocales</taxon>
        <taxon>Aphanizomenonaceae</taxon>
        <taxon>Aphanizomenon</taxon>
    </lineage>
</organism>
<protein>
    <submittedName>
        <fullName evidence="3">AAA family ATPase</fullName>
    </submittedName>
</protein>
<gene>
    <name evidence="3" type="ORF">H6F99_10210</name>
</gene>
<feature type="domain" description="NB-ARC" evidence="1">
    <location>
        <begin position="141"/>
        <end position="241"/>
    </location>
</feature>
<sequence length="449" mass="52360">MDVNDVLQFMDRLMVERTGKHLDDLQKAVIVGTWERQTYEDIAQQYRFNKNYVGDVGAGLWQLLSKQLGEDINKRNFRSTIERLRLADSPIIIQTNNKGNNSFNVCNYSYQNPNKHQQSSQSLIYHDLTFAPQIIYFYNRKTELETLSSWILNQNTRLISVLGLSGIGKTTLVKKFVDLNLEKFEIIIWKNLKFPNTLESSLDEILTTCHQEPQDNISDKIKQISALLTEKKSLIILDDIQNLFISAELAGQYQNQYLDYQNWFKTLTESQHQSTIILISQEQCPEMHCLDKELYPIKCLELSGLNNTEILENGNLKDSESWPHFINLYQGNPKYIQDVTILIQNLFDDSVAEFLAENQLILTNQMRSQFKQLFTKLSPLEQQLALELSKFKEPVVRETLRQNLNWSSTDFINALESLQKRYLITKIKANKTQFDLSPIFKEYVKTLDK</sequence>
<dbReference type="InterPro" id="IPR027417">
    <property type="entry name" value="P-loop_NTPase"/>
</dbReference>
<dbReference type="RefSeq" id="WP_190382957.1">
    <property type="nucleotide sequence ID" value="NZ_JACJQT010000021.1"/>
</dbReference>
<dbReference type="InterPro" id="IPR002182">
    <property type="entry name" value="NB-ARC"/>
</dbReference>